<name>A0A9D4FAL5_DREPO</name>
<proteinExistence type="predicted"/>
<accession>A0A9D4FAL5</accession>
<reference evidence="1" key="2">
    <citation type="submission" date="2020-11" db="EMBL/GenBank/DDBJ databases">
        <authorList>
            <person name="McCartney M.A."/>
            <person name="Auch B."/>
            <person name="Kono T."/>
            <person name="Mallez S."/>
            <person name="Becker A."/>
            <person name="Gohl D.M."/>
            <person name="Silverstein K.A.T."/>
            <person name="Koren S."/>
            <person name="Bechman K.B."/>
            <person name="Herman A."/>
            <person name="Abrahante J.E."/>
            <person name="Garbe J."/>
        </authorList>
    </citation>
    <scope>NUCLEOTIDE SEQUENCE</scope>
    <source>
        <strain evidence="1">Duluth1</strain>
        <tissue evidence="1">Whole animal</tissue>
    </source>
</reference>
<gene>
    <name evidence="1" type="ORF">DPMN_147857</name>
</gene>
<organism evidence="1 2">
    <name type="scientific">Dreissena polymorpha</name>
    <name type="common">Zebra mussel</name>
    <name type="synonym">Mytilus polymorpha</name>
    <dbReference type="NCBI Taxonomy" id="45954"/>
    <lineage>
        <taxon>Eukaryota</taxon>
        <taxon>Metazoa</taxon>
        <taxon>Spiralia</taxon>
        <taxon>Lophotrochozoa</taxon>
        <taxon>Mollusca</taxon>
        <taxon>Bivalvia</taxon>
        <taxon>Autobranchia</taxon>
        <taxon>Heteroconchia</taxon>
        <taxon>Euheterodonta</taxon>
        <taxon>Imparidentia</taxon>
        <taxon>Neoheterodontei</taxon>
        <taxon>Myida</taxon>
        <taxon>Dreissenoidea</taxon>
        <taxon>Dreissenidae</taxon>
        <taxon>Dreissena</taxon>
    </lineage>
</organism>
<evidence type="ECO:0008006" key="3">
    <source>
        <dbReference type="Google" id="ProtNLM"/>
    </source>
</evidence>
<evidence type="ECO:0000313" key="2">
    <source>
        <dbReference type="Proteomes" id="UP000828390"/>
    </source>
</evidence>
<dbReference type="Pfam" id="PF14124">
    <property type="entry name" value="DUF4291"/>
    <property type="match status" value="1"/>
</dbReference>
<dbReference type="SUPFAM" id="SSF52374">
    <property type="entry name" value="Nucleotidylyl transferase"/>
    <property type="match status" value="1"/>
</dbReference>
<protein>
    <recommendedName>
        <fullName evidence="3">Cytidyltransferase-like domain-containing protein</fullName>
    </recommendedName>
</protein>
<keyword evidence="2" id="KW-1185">Reference proteome</keyword>
<reference evidence="1" key="1">
    <citation type="journal article" date="2019" name="bioRxiv">
        <title>The Genome of the Zebra Mussel, Dreissena polymorpha: A Resource for Invasive Species Research.</title>
        <authorList>
            <person name="McCartney M.A."/>
            <person name="Auch B."/>
            <person name="Kono T."/>
            <person name="Mallez S."/>
            <person name="Zhang Y."/>
            <person name="Obille A."/>
            <person name="Becker A."/>
            <person name="Abrahante J.E."/>
            <person name="Garbe J."/>
            <person name="Badalamenti J.P."/>
            <person name="Herman A."/>
            <person name="Mangelson H."/>
            <person name="Liachko I."/>
            <person name="Sullivan S."/>
            <person name="Sone E.D."/>
            <person name="Koren S."/>
            <person name="Silverstein K.A.T."/>
            <person name="Beckman K.B."/>
            <person name="Gohl D.M."/>
        </authorList>
    </citation>
    <scope>NUCLEOTIDE SEQUENCE</scope>
    <source>
        <strain evidence="1">Duluth1</strain>
        <tissue evidence="1">Whole animal</tissue>
    </source>
</reference>
<dbReference type="InterPro" id="IPR014729">
    <property type="entry name" value="Rossmann-like_a/b/a_fold"/>
</dbReference>
<dbReference type="AlphaFoldDB" id="A0A9D4FAL5"/>
<dbReference type="InterPro" id="IPR025633">
    <property type="entry name" value="DUF4291"/>
</dbReference>
<dbReference type="PANTHER" id="PTHR38567">
    <property type="entry name" value="DUF4291 DOMAIN-CONTAINING PROTEIN"/>
    <property type="match status" value="1"/>
</dbReference>
<dbReference type="OrthoDB" id="413653at2759"/>
<sequence>MAGTVSSAHCAVQVGSYMAQRSSEWPERGRHILAQFDEETIVVYQAFRPDIAEYAVTHGKFGGPEYSFTRMTWIKTNFMWMMYRSGWGQKRDQERTLAIFLSRKGFEELLKGAKGVGITLEKHQPDDVRIQWDPDHCPKGEKLERRAIQLGLKGTALQKFHQDYIQRIADISEFVDEQRQFVDNDALDKLLSPIEKVYVPSDKEICRHILLEGYDTINGIAGATEASYPLKNITDENAEACCSGKLQSLIDGRFGGTDTKENVIVCLGGAFNPVHTRHVAVLKAAIGWLHKNTHYRVVAARLAVAPDGYVKQKCKKTKVLCIKAQHRLRLCQLTCDGHDLIQSYHSTVGSALECGQNVRREENWGNVKTAVVVGADRAVSRGGGKWTRKSKCVTVCVGRKGTTDAVKQAYLADLSLHSVEDKDFFIADTEIDDVSSTEIRRKLQSVNLGISDVYAKGNYQSCSSTSFDQERTVLETQGPTEEDTTTTQQCSTMKPAVNKQTSPDVVIGELVQKGWIDNKAGAYILEHLSDLYH</sequence>
<dbReference type="EMBL" id="JAIWYP010000007">
    <property type="protein sequence ID" value="KAH3794326.1"/>
    <property type="molecule type" value="Genomic_DNA"/>
</dbReference>
<dbReference type="Proteomes" id="UP000828390">
    <property type="component" value="Unassembled WGS sequence"/>
</dbReference>
<dbReference type="PANTHER" id="PTHR38567:SF1">
    <property type="entry name" value="DUF4291 DOMAIN-CONTAINING PROTEIN"/>
    <property type="match status" value="1"/>
</dbReference>
<comment type="caution">
    <text evidence="1">The sequence shown here is derived from an EMBL/GenBank/DDBJ whole genome shotgun (WGS) entry which is preliminary data.</text>
</comment>
<dbReference type="Gene3D" id="3.40.50.620">
    <property type="entry name" value="HUPs"/>
    <property type="match status" value="1"/>
</dbReference>
<evidence type="ECO:0000313" key="1">
    <source>
        <dbReference type="EMBL" id="KAH3794326.1"/>
    </source>
</evidence>